<evidence type="ECO:0000313" key="1">
    <source>
        <dbReference type="EMBL" id="KAE8384955.1"/>
    </source>
</evidence>
<dbReference type="AlphaFoldDB" id="A0A5N6FZH8"/>
<protein>
    <submittedName>
        <fullName evidence="1">Uncharacterized protein</fullName>
    </submittedName>
</protein>
<dbReference type="EMBL" id="ML735350">
    <property type="protein sequence ID" value="KAE8384955.1"/>
    <property type="molecule type" value="Genomic_DNA"/>
</dbReference>
<accession>A0A5N7BSZ4</accession>
<name>A0A5N6FZH8_PETAA</name>
<proteinExistence type="predicted"/>
<dbReference type="PROSITE" id="PS51257">
    <property type="entry name" value="PROKAR_LIPOPROTEIN"/>
    <property type="match status" value="1"/>
</dbReference>
<accession>A0A5N6FZH8</accession>
<dbReference type="Proteomes" id="UP000326877">
    <property type="component" value="Unassembled WGS sequence"/>
</dbReference>
<gene>
    <name evidence="1" type="ORF">BDV23DRAFT_165869</name>
</gene>
<organism evidence="1">
    <name type="scientific">Petromyces alliaceus</name>
    <name type="common">Aspergillus alliaceus</name>
    <dbReference type="NCBI Taxonomy" id="209559"/>
    <lineage>
        <taxon>Eukaryota</taxon>
        <taxon>Fungi</taxon>
        <taxon>Dikarya</taxon>
        <taxon>Ascomycota</taxon>
        <taxon>Pezizomycotina</taxon>
        <taxon>Eurotiomycetes</taxon>
        <taxon>Eurotiomycetidae</taxon>
        <taxon>Eurotiales</taxon>
        <taxon>Aspergillaceae</taxon>
        <taxon>Aspergillus</taxon>
        <taxon>Aspergillus subgen. Circumdati</taxon>
    </lineage>
</organism>
<sequence length="57" mass="6531">MRCPLDSLFQGSSTLSKPQFIPYSTCGCMHVTHLRQTQSCRTYRTTLRSQMISTCIQ</sequence>
<reference evidence="1" key="1">
    <citation type="submission" date="2019-04" db="EMBL/GenBank/DDBJ databases">
        <title>Friends and foes A comparative genomics studyof 23 Aspergillus species from section Flavi.</title>
        <authorList>
            <consortium name="DOE Joint Genome Institute"/>
            <person name="Kjaerbolling I."/>
            <person name="Vesth T."/>
            <person name="Frisvad J.C."/>
            <person name="Nybo J.L."/>
            <person name="Theobald S."/>
            <person name="Kildgaard S."/>
            <person name="Isbrandt T."/>
            <person name="Kuo A."/>
            <person name="Sato A."/>
            <person name="Lyhne E.K."/>
            <person name="Kogle M.E."/>
            <person name="Wiebenga A."/>
            <person name="Kun R.S."/>
            <person name="Lubbers R.J."/>
            <person name="Makela M.R."/>
            <person name="Barry K."/>
            <person name="Chovatia M."/>
            <person name="Clum A."/>
            <person name="Daum C."/>
            <person name="Haridas S."/>
            <person name="He G."/>
            <person name="LaButti K."/>
            <person name="Lipzen A."/>
            <person name="Mondo S."/>
            <person name="Riley R."/>
            <person name="Salamov A."/>
            <person name="Simmons B.A."/>
            <person name="Magnuson J.K."/>
            <person name="Henrissat B."/>
            <person name="Mortensen U.H."/>
            <person name="Larsen T.O."/>
            <person name="Devries R.P."/>
            <person name="Grigoriev I.V."/>
            <person name="Machida M."/>
            <person name="Baker S.E."/>
            <person name="Andersen M.R."/>
        </authorList>
    </citation>
    <scope>NUCLEOTIDE SEQUENCE [LARGE SCALE GENOMIC DNA]</scope>
    <source>
        <strain evidence="1">IBT 14317</strain>
    </source>
</reference>